<evidence type="ECO:0000313" key="1">
    <source>
        <dbReference type="EMBL" id="OXG10730.1"/>
    </source>
</evidence>
<gene>
    <name evidence="1" type="ORF">C361_06764</name>
</gene>
<accession>A0A854QAH0</accession>
<dbReference type="Proteomes" id="UP000199727">
    <property type="component" value="Unassembled WGS sequence"/>
</dbReference>
<organism evidence="1 2">
    <name type="scientific">Cryptococcus neoformans Tu259-1</name>
    <dbReference type="NCBI Taxonomy" id="1230072"/>
    <lineage>
        <taxon>Eukaryota</taxon>
        <taxon>Fungi</taxon>
        <taxon>Dikarya</taxon>
        <taxon>Basidiomycota</taxon>
        <taxon>Agaricomycotina</taxon>
        <taxon>Tremellomycetes</taxon>
        <taxon>Tremellales</taxon>
        <taxon>Cryptococcaceae</taxon>
        <taxon>Cryptococcus</taxon>
        <taxon>Cryptococcus neoformans species complex</taxon>
    </lineage>
</organism>
<sequence length="364" mass="40479">MQPAHIIDQKHQLPQNRFRLPNSHPPFMSMHYHPALAISGRASSPPPLFHTIPKPTLPPRTIGNKPRPNLIIKLGTAGSKSIICQAPFERKSKHHKLHNQLKRQPSLTTIPEQFEESVSSLPPLSHTSSSSQLLPSFELVTPVLSVFSSLFTKDDEKKRSQQGWWSWLSWSSSNKEATRITIEDLLGPAITITSPKATPSPSSDSSDQFGSNEPFFPDFGCDKGSDCGSDSDSETELSTWSGIIPRDVFYGKTWVAGSGLLRTVNGQIVYEPQEKSLLDNISQETKRVRKKRLRSWMENSDLTVRAHEYFVKSAHPSSHYTISINTSTVSGSFTAETRTDLLRSALQHAMDLLGLEAMGGSYTE</sequence>
<protein>
    <submittedName>
        <fullName evidence="1">Uncharacterized protein</fullName>
    </submittedName>
</protein>
<dbReference type="EMBL" id="AMKT01000101">
    <property type="protein sequence ID" value="OXG10730.1"/>
    <property type="molecule type" value="Genomic_DNA"/>
</dbReference>
<dbReference type="OrthoDB" id="2574707at2759"/>
<evidence type="ECO:0000313" key="2">
    <source>
        <dbReference type="Proteomes" id="UP000199727"/>
    </source>
</evidence>
<proteinExistence type="predicted"/>
<name>A0A854QAH0_CRYNE</name>
<reference evidence="1 2" key="1">
    <citation type="submission" date="2017-06" db="EMBL/GenBank/DDBJ databases">
        <title>Global population genomics of the pathogenic fungus Cryptococcus neoformans var. grubii.</title>
        <authorList>
            <person name="Cuomo C."/>
            <person name="Litvintseva A."/>
            <person name="Chen Y."/>
            <person name="Young S."/>
            <person name="Zeng Q."/>
            <person name="Chapman S."/>
            <person name="Gujja S."/>
            <person name="Saif S."/>
            <person name="Birren B."/>
        </authorList>
    </citation>
    <scope>NUCLEOTIDE SEQUENCE [LARGE SCALE GENOMIC DNA]</scope>
    <source>
        <strain evidence="1 2">Tu259-1</strain>
    </source>
</reference>
<comment type="caution">
    <text evidence="1">The sequence shown here is derived from an EMBL/GenBank/DDBJ whole genome shotgun (WGS) entry which is preliminary data.</text>
</comment>
<dbReference type="AlphaFoldDB" id="A0A854QAH0"/>